<dbReference type="HOGENOM" id="CLU_2898238_0_0_4"/>
<dbReference type="AlphaFoldDB" id="C4GN76"/>
<proteinExistence type="predicted"/>
<organism evidence="1 2">
    <name type="scientific">Kingella oralis ATCC 51147</name>
    <dbReference type="NCBI Taxonomy" id="629741"/>
    <lineage>
        <taxon>Bacteria</taxon>
        <taxon>Pseudomonadati</taxon>
        <taxon>Pseudomonadota</taxon>
        <taxon>Betaproteobacteria</taxon>
        <taxon>Neisseriales</taxon>
        <taxon>Neisseriaceae</taxon>
        <taxon>Kingella</taxon>
    </lineage>
</organism>
<dbReference type="EMBL" id="ACJW02000008">
    <property type="protein sequence ID" value="EEP66761.1"/>
    <property type="molecule type" value="Genomic_DNA"/>
</dbReference>
<evidence type="ECO:0000313" key="2">
    <source>
        <dbReference type="Proteomes" id="UP000003009"/>
    </source>
</evidence>
<name>C4GN76_9NEIS</name>
<dbReference type="Proteomes" id="UP000003009">
    <property type="component" value="Unassembled WGS sequence"/>
</dbReference>
<gene>
    <name evidence="1" type="ORF">GCWU000324_03165</name>
</gene>
<accession>C4GN76</accession>
<keyword evidence="2" id="KW-1185">Reference proteome</keyword>
<protein>
    <submittedName>
        <fullName evidence="1">Uncharacterized protein</fullName>
    </submittedName>
</protein>
<evidence type="ECO:0000313" key="1">
    <source>
        <dbReference type="EMBL" id="EEP66761.1"/>
    </source>
</evidence>
<comment type="caution">
    <text evidence="1">The sequence shown here is derived from an EMBL/GenBank/DDBJ whole genome shotgun (WGS) entry which is preliminary data.</text>
</comment>
<sequence length="62" mass="7087">MCFVRTGFQAALCSIKRFQAASGLTRLRQSENQNETTTVCRQAACSIRLYRLAKYRRAINTL</sequence>
<reference evidence="1" key="1">
    <citation type="submission" date="2009-04" db="EMBL/GenBank/DDBJ databases">
        <authorList>
            <person name="Weinstock G."/>
            <person name="Sodergren E."/>
            <person name="Clifton S."/>
            <person name="Fulton L."/>
            <person name="Fulton B."/>
            <person name="Courtney L."/>
            <person name="Fronick C."/>
            <person name="Harrison M."/>
            <person name="Strong C."/>
            <person name="Farmer C."/>
            <person name="Delahaunty K."/>
            <person name="Markovic C."/>
            <person name="Hall O."/>
            <person name="Minx P."/>
            <person name="Tomlinson C."/>
            <person name="Mitreva M."/>
            <person name="Nelson J."/>
            <person name="Hou S."/>
            <person name="Wollam A."/>
            <person name="Pepin K.H."/>
            <person name="Johnson M."/>
            <person name="Bhonagiri V."/>
            <person name="Nash W.E."/>
            <person name="Warren W."/>
            <person name="Chinwalla A."/>
            <person name="Mardis E.R."/>
            <person name="Wilson R.K."/>
        </authorList>
    </citation>
    <scope>NUCLEOTIDE SEQUENCE [LARGE SCALE GENOMIC DNA]</scope>
    <source>
        <strain evidence="1">ATCC 51147</strain>
    </source>
</reference>